<dbReference type="PANTHER" id="PTHR10229:SF0">
    <property type="entry name" value="GTP-BINDING PROTEIN 6-RELATED"/>
    <property type="match status" value="1"/>
</dbReference>
<name>A0ABW0BKH1_9ACTN</name>
<dbReference type="InterPro" id="IPR032305">
    <property type="entry name" value="GTP-bd_M"/>
</dbReference>
<comment type="caution">
    <text evidence="9">The sequence shown here is derived from an EMBL/GenBank/DDBJ whole genome shotgun (WGS) entry which is preliminary data.</text>
</comment>
<dbReference type="Gene3D" id="3.40.50.300">
    <property type="entry name" value="P-loop containing nucleotide triphosphate hydrolases"/>
    <property type="match status" value="1"/>
</dbReference>
<evidence type="ECO:0000313" key="10">
    <source>
        <dbReference type="Proteomes" id="UP001596087"/>
    </source>
</evidence>
<dbReference type="InterPro" id="IPR030394">
    <property type="entry name" value="G_HFLX_dom"/>
</dbReference>
<proteinExistence type="inferred from homology"/>
<feature type="compositionally biased region" description="Acidic residues" evidence="7">
    <location>
        <begin position="28"/>
        <end position="43"/>
    </location>
</feature>
<dbReference type="PRINTS" id="PR00326">
    <property type="entry name" value="GTP1OBG"/>
</dbReference>
<accession>A0ABW0BKH1</accession>
<dbReference type="RefSeq" id="WP_378591193.1">
    <property type="nucleotide sequence ID" value="NZ_JBHSKD010000018.1"/>
</dbReference>
<dbReference type="PANTHER" id="PTHR10229">
    <property type="entry name" value="GTP-BINDING PROTEIN HFLX"/>
    <property type="match status" value="1"/>
</dbReference>
<evidence type="ECO:0000256" key="1">
    <source>
        <dbReference type="ARBA" id="ARBA00022723"/>
    </source>
</evidence>
<evidence type="ECO:0000256" key="7">
    <source>
        <dbReference type="SAM" id="MobiDB-lite"/>
    </source>
</evidence>
<evidence type="ECO:0000259" key="8">
    <source>
        <dbReference type="PROSITE" id="PS51705"/>
    </source>
</evidence>
<keyword evidence="4 5" id="KW-0342">GTP-binding</keyword>
<evidence type="ECO:0000256" key="2">
    <source>
        <dbReference type="ARBA" id="ARBA00022741"/>
    </source>
</evidence>
<evidence type="ECO:0000256" key="3">
    <source>
        <dbReference type="ARBA" id="ARBA00022842"/>
    </source>
</evidence>
<dbReference type="Pfam" id="PF16360">
    <property type="entry name" value="GTP-bdg_M"/>
    <property type="match status" value="1"/>
</dbReference>
<dbReference type="Proteomes" id="UP001596087">
    <property type="component" value="Unassembled WGS sequence"/>
</dbReference>
<dbReference type="InterPro" id="IPR006073">
    <property type="entry name" value="GTP-bd"/>
</dbReference>
<reference evidence="10" key="1">
    <citation type="journal article" date="2019" name="Int. J. Syst. Evol. Microbiol.">
        <title>The Global Catalogue of Microorganisms (GCM) 10K type strain sequencing project: providing services to taxonomists for standard genome sequencing and annotation.</title>
        <authorList>
            <consortium name="The Broad Institute Genomics Platform"/>
            <consortium name="The Broad Institute Genome Sequencing Center for Infectious Disease"/>
            <person name="Wu L."/>
            <person name="Ma J."/>
        </authorList>
    </citation>
    <scope>NUCLEOTIDE SEQUENCE [LARGE SCALE GENOMIC DNA]</scope>
    <source>
        <strain evidence="10">DFY41</strain>
    </source>
</reference>
<keyword evidence="1" id="KW-0479">Metal-binding</keyword>
<evidence type="ECO:0000256" key="4">
    <source>
        <dbReference type="ARBA" id="ARBA00023134"/>
    </source>
</evidence>
<dbReference type="EMBL" id="JBHSKD010000018">
    <property type="protein sequence ID" value="MFC5177824.1"/>
    <property type="molecule type" value="Genomic_DNA"/>
</dbReference>
<dbReference type="CDD" id="cd01878">
    <property type="entry name" value="HflX"/>
    <property type="match status" value="1"/>
</dbReference>
<dbReference type="NCBIfam" id="TIGR03156">
    <property type="entry name" value="GTP_HflX"/>
    <property type="match status" value="1"/>
</dbReference>
<dbReference type="HAMAP" id="MF_00900">
    <property type="entry name" value="GTPase_HflX"/>
    <property type="match status" value="1"/>
</dbReference>
<dbReference type="InterPro" id="IPR027417">
    <property type="entry name" value="P-loop_NTPase"/>
</dbReference>
<dbReference type="PROSITE" id="PS51705">
    <property type="entry name" value="G_HFLX"/>
    <property type="match status" value="1"/>
</dbReference>
<keyword evidence="3" id="KW-0460">Magnesium</keyword>
<dbReference type="Pfam" id="PF13167">
    <property type="entry name" value="GTP-bdg_N"/>
    <property type="match status" value="1"/>
</dbReference>
<dbReference type="InterPro" id="IPR016496">
    <property type="entry name" value="GTPase_HflX"/>
</dbReference>
<feature type="domain" description="Hflx-type G" evidence="8">
    <location>
        <begin position="294"/>
        <end position="459"/>
    </location>
</feature>
<keyword evidence="10" id="KW-1185">Reference proteome</keyword>
<comment type="similarity">
    <text evidence="5">Belongs to the TRAFAC class OBG-HflX-like GTPase superfamily. HflX GTPase family.</text>
</comment>
<feature type="region of interest" description="Disordered" evidence="7">
    <location>
        <begin position="28"/>
        <end position="57"/>
    </location>
</feature>
<keyword evidence="2 5" id="KW-0547">Nucleotide-binding</keyword>
<comment type="subunit">
    <text evidence="5">Monomer. Associates with the 50S ribosomal subunit.</text>
</comment>
<dbReference type="InterPro" id="IPR025121">
    <property type="entry name" value="GTPase_HflX_N"/>
</dbReference>
<evidence type="ECO:0000256" key="6">
    <source>
        <dbReference type="SAM" id="Coils"/>
    </source>
</evidence>
<keyword evidence="5" id="KW-0963">Cytoplasm</keyword>
<dbReference type="PIRSF" id="PIRSF006809">
    <property type="entry name" value="GTP-binding_hflX_prd"/>
    <property type="match status" value="1"/>
</dbReference>
<dbReference type="SUPFAM" id="SSF52540">
    <property type="entry name" value="P-loop containing nucleoside triphosphate hydrolases"/>
    <property type="match status" value="1"/>
</dbReference>
<organism evidence="9 10">
    <name type="scientific">Nocardioides taihuensis</name>
    <dbReference type="NCBI Taxonomy" id="1835606"/>
    <lineage>
        <taxon>Bacteria</taxon>
        <taxon>Bacillati</taxon>
        <taxon>Actinomycetota</taxon>
        <taxon>Actinomycetes</taxon>
        <taxon>Propionibacteriales</taxon>
        <taxon>Nocardioidaceae</taxon>
        <taxon>Nocardioides</taxon>
    </lineage>
</organism>
<dbReference type="InterPro" id="IPR042108">
    <property type="entry name" value="GTPase_HflX_N_sf"/>
</dbReference>
<dbReference type="Gene3D" id="3.40.50.11060">
    <property type="entry name" value="GTPase HflX, N-terminal domain"/>
    <property type="match status" value="1"/>
</dbReference>
<protein>
    <recommendedName>
        <fullName evidence="5">GTPase HflX</fullName>
    </recommendedName>
    <alternativeName>
        <fullName evidence="5">GTP-binding protein HflX</fullName>
    </alternativeName>
</protein>
<comment type="function">
    <text evidence="5">GTPase that associates with the 50S ribosomal subunit and may have a role during protein synthesis or ribosome biogenesis.</text>
</comment>
<dbReference type="Pfam" id="PF01926">
    <property type="entry name" value="MMR_HSR1"/>
    <property type="match status" value="1"/>
</dbReference>
<sequence length="513" mass="56095">MTNAPDFNLDAELAATRAWEAADDLDEFVDPDDLDDTDADSPDDFVSGYADQPDPEELTTGELDLAERHELRRVAGLRTDLEDITEVEYRQLRLERVVLVGVWTSAAVSDAENSMAELALLAETAGSEVLDAIYQRRQKPDPATYIGRGKVDGLREIVQATGADTVICDGELAPSQLRNLEDRLKVKVVDRTALILDIFAQHAKSKEGQAQVELAQLSYMKQRLRGWGGNLSRQAGGRVGADGGGIGGRGPGETKIETDRRRINTKIAKLRRELREMKGTRDTKRQERRRHRIPSVSIAGYTNAGKSSLLNRLTGAGVLVEDALFATLDPTTRRTQTTDGRIYTMSDTVGFVRHLPHQLVEAFRSTLEEVADSDLILHVVDGSHPDPEGQIAAVREVFAEIGADQVPELVVINKADLADPMVIARLKQREPHCVVVSARTGEGIADALAVVEGELPRPKVEFSALLPYERGDLINRLHQHGEIASLEHTADGTLVTGRANEDLAGELAAYATT</sequence>
<dbReference type="Gene3D" id="6.10.250.2860">
    <property type="match status" value="1"/>
</dbReference>
<comment type="subcellular location">
    <subcellularLocation>
        <location evidence="5">Cytoplasm</location>
    </subcellularLocation>
    <text evidence="5">May associate with membranes.</text>
</comment>
<gene>
    <name evidence="5 9" type="primary">hflX</name>
    <name evidence="9" type="ORF">ACFPGP_14170</name>
</gene>
<keyword evidence="6" id="KW-0175">Coiled coil</keyword>
<evidence type="ECO:0000256" key="5">
    <source>
        <dbReference type="HAMAP-Rule" id="MF_00900"/>
    </source>
</evidence>
<evidence type="ECO:0000313" key="9">
    <source>
        <dbReference type="EMBL" id="MFC5177824.1"/>
    </source>
</evidence>
<feature type="coiled-coil region" evidence="6">
    <location>
        <begin position="260"/>
        <end position="287"/>
    </location>
</feature>